<comment type="caution">
    <text evidence="1">The sequence shown here is derived from an EMBL/GenBank/DDBJ whole genome shotgun (WGS) entry which is preliminary data.</text>
</comment>
<organism evidence="1 2">
    <name type="scientific">Merluccius polli</name>
    <name type="common">Benguela hake</name>
    <name type="synonym">Merluccius cadenati</name>
    <dbReference type="NCBI Taxonomy" id="89951"/>
    <lineage>
        <taxon>Eukaryota</taxon>
        <taxon>Metazoa</taxon>
        <taxon>Chordata</taxon>
        <taxon>Craniata</taxon>
        <taxon>Vertebrata</taxon>
        <taxon>Euteleostomi</taxon>
        <taxon>Actinopterygii</taxon>
        <taxon>Neopterygii</taxon>
        <taxon>Teleostei</taxon>
        <taxon>Neoteleostei</taxon>
        <taxon>Acanthomorphata</taxon>
        <taxon>Zeiogadaria</taxon>
        <taxon>Gadariae</taxon>
        <taxon>Gadiformes</taxon>
        <taxon>Gadoidei</taxon>
        <taxon>Merlucciidae</taxon>
        <taxon>Merluccius</taxon>
    </lineage>
</organism>
<dbReference type="Proteomes" id="UP001174136">
    <property type="component" value="Unassembled WGS sequence"/>
</dbReference>
<proteinExistence type="predicted"/>
<evidence type="ECO:0000313" key="2">
    <source>
        <dbReference type="Proteomes" id="UP001174136"/>
    </source>
</evidence>
<reference evidence="1" key="1">
    <citation type="journal article" date="2023" name="Front. Mar. Sci.">
        <title>A new Merluccius polli reference genome to investigate the effects of global change in West African waters.</title>
        <authorList>
            <person name="Mateo J.L."/>
            <person name="Blanco-Fernandez C."/>
            <person name="Garcia-Vazquez E."/>
            <person name="Machado-Schiaffino G."/>
        </authorList>
    </citation>
    <scope>NUCLEOTIDE SEQUENCE</scope>
    <source>
        <strain evidence="1">C29</strain>
        <tissue evidence="1">Fin</tissue>
    </source>
</reference>
<keyword evidence="2" id="KW-1185">Reference proteome</keyword>
<evidence type="ECO:0000313" key="1">
    <source>
        <dbReference type="EMBL" id="KAK0138952.1"/>
    </source>
</evidence>
<name>A0AA47NWU4_MERPO</name>
<dbReference type="PANTHER" id="PTHR47331:SF5">
    <property type="entry name" value="RIBONUCLEASE H"/>
    <property type="match status" value="1"/>
</dbReference>
<accession>A0AA47NWU4</accession>
<dbReference type="PANTHER" id="PTHR47331">
    <property type="entry name" value="PHD-TYPE DOMAIN-CONTAINING PROTEIN"/>
    <property type="match status" value="1"/>
</dbReference>
<dbReference type="EMBL" id="JAOPHQ010004559">
    <property type="protein sequence ID" value="KAK0138952.1"/>
    <property type="molecule type" value="Genomic_DNA"/>
</dbReference>
<sequence length="105" mass="12313">MKQVMPGLQPSSNLASKLHYVCRTEIKVDVSPTDVIKVLKEKGIRLKDDDSHYEIQLPFKQQRPNLPDDKGPVAIICDIKRMFHQFHVKAEEQDYLTFMWCENRN</sequence>
<protein>
    <submittedName>
        <fullName evidence="1">Uncharacterized protein</fullName>
    </submittedName>
</protein>
<gene>
    <name evidence="1" type="ORF">N1851_024512</name>
</gene>
<dbReference type="AlphaFoldDB" id="A0AA47NWU4"/>